<sequence>MDISNVDLRPGLNFSSKVRSLLGARISARPSSTSTSFWLLASFSRSKIKLSISNVAFLLQSVIGGSSDFFQVSEVEDWIFKFCVCCKEVGLLIYQMGSSQCDIFKVDFNLFNDRGGVPSSSSLASEPTQKAPPPPPPFANSAPSSRPTLQHYPQSCTEENPLSSFGPSLVLADLQAAFMAYKFVNPAPFMPRGCQRQMVGFRKPMSRVVLGGARRNQSDVAIAKIEPLPQLQVSFQSIRELLDDFLRNHKGLALHSIQPCPYGQAYVRFHFVHDKDFLIGGGQHQYGQYRISFSDHNRGWNNRLTTMNCEAWVMLLGLNIDYWTKSDIEKAVAVFGRLLVWEEDPNNLARVIVKVRVVDLTEIPWFLVCSEGEDFEGNSWTVQCEILQYRLLGVGPEDENQPPDEVDPHMFDFFGYGQPSNAVNRNVQGAGNGAMPAHGPAQQWEVPIVQALPANQEQHVPSHDANQDALVQDANTNGLDFDLNMVVDDDLGGIDNLIQAADNQGAEDPMEDNMQIIDGTDSSGSDDIPPHNFNNEPVQVDVFIPQNNGQPLHMVQDEVNENELLGDNQAQEGHHGPQNIPMHLGFVQTLGPCQDPVFFQMQSVKQSQAIQTSAEIYNHWAKYFSSGTIDSQVQVPLAWSHFFMAQLLNPMSFVWAKNFLSSPAMTFLHSEPAVKVSLPNKCPNDKPLDCPSKDSSNQGKGLKSKGIVFEGNLHGDIASSSATPFIPDGLEQNTVDHDPISSEITNSPSTPLEKIIQKVSSTSGPWSKALLKKAHHMNALGRVDMGCTVNDEELRRSSRNSSYNQGFKSSGCKDKNCIGYLAAPPALSKEIIRNLGESFCKVDASKLTSVALVKKKGTTPVARKLVKKKSAVDVDDAQEPPRSNKKKPKKQ</sequence>
<feature type="region of interest" description="Disordered" evidence="1">
    <location>
        <begin position="119"/>
        <end position="160"/>
    </location>
</feature>
<proteinExistence type="predicted"/>
<organism evidence="3 4">
    <name type="scientific">Setaria viridis</name>
    <name type="common">Green bristlegrass</name>
    <name type="synonym">Setaria italica subsp. viridis</name>
    <dbReference type="NCBI Taxonomy" id="4556"/>
    <lineage>
        <taxon>Eukaryota</taxon>
        <taxon>Viridiplantae</taxon>
        <taxon>Streptophyta</taxon>
        <taxon>Embryophyta</taxon>
        <taxon>Tracheophyta</taxon>
        <taxon>Spermatophyta</taxon>
        <taxon>Magnoliopsida</taxon>
        <taxon>Liliopsida</taxon>
        <taxon>Poales</taxon>
        <taxon>Poaceae</taxon>
        <taxon>PACMAD clade</taxon>
        <taxon>Panicoideae</taxon>
        <taxon>Panicodae</taxon>
        <taxon>Paniceae</taxon>
        <taxon>Cenchrinae</taxon>
        <taxon>Setaria</taxon>
    </lineage>
</organism>
<dbReference type="Proteomes" id="UP000298652">
    <property type="component" value="Chromosome 4"/>
</dbReference>
<feature type="compositionally biased region" description="Polar residues" evidence="1">
    <location>
        <begin position="151"/>
        <end position="160"/>
    </location>
</feature>
<dbReference type="AlphaFoldDB" id="A0A4U6V156"/>
<dbReference type="InterPro" id="IPR056018">
    <property type="entry name" value="DUF7597"/>
</dbReference>
<gene>
    <name evidence="3" type="ORF">SEVIR_4G194400v2</name>
</gene>
<dbReference type="PANTHER" id="PTHR33075">
    <property type="entry name" value="OS02G0499800 PROTEIN"/>
    <property type="match status" value="1"/>
</dbReference>
<dbReference type="EMBL" id="CM016555">
    <property type="protein sequence ID" value="TKW20953.1"/>
    <property type="molecule type" value="Genomic_DNA"/>
</dbReference>
<evidence type="ECO:0000313" key="4">
    <source>
        <dbReference type="Proteomes" id="UP000298652"/>
    </source>
</evidence>
<accession>A0A4U6V156</accession>
<evidence type="ECO:0000259" key="2">
    <source>
        <dbReference type="Pfam" id="PF24530"/>
    </source>
</evidence>
<evidence type="ECO:0000313" key="3">
    <source>
        <dbReference type="EMBL" id="TKW20953.1"/>
    </source>
</evidence>
<evidence type="ECO:0000256" key="1">
    <source>
        <dbReference type="SAM" id="MobiDB-lite"/>
    </source>
</evidence>
<feature type="domain" description="DUF7597" evidence="2">
    <location>
        <begin position="184"/>
        <end position="303"/>
    </location>
</feature>
<name>A0A4U6V156_SETVI</name>
<dbReference type="PANTHER" id="PTHR33075:SF7">
    <property type="entry name" value="OS02G0303350 PROTEIN"/>
    <property type="match status" value="1"/>
</dbReference>
<dbReference type="Pfam" id="PF24530">
    <property type="entry name" value="DUF7597"/>
    <property type="match status" value="1"/>
</dbReference>
<reference evidence="3" key="1">
    <citation type="submission" date="2019-03" db="EMBL/GenBank/DDBJ databases">
        <title>WGS assembly of Setaria viridis.</title>
        <authorList>
            <person name="Huang P."/>
            <person name="Jenkins J."/>
            <person name="Grimwood J."/>
            <person name="Barry K."/>
            <person name="Healey A."/>
            <person name="Mamidi S."/>
            <person name="Sreedasyam A."/>
            <person name="Shu S."/>
            <person name="Feldman M."/>
            <person name="Wu J."/>
            <person name="Yu Y."/>
            <person name="Chen C."/>
            <person name="Johnson J."/>
            <person name="Rokhsar D."/>
            <person name="Baxter I."/>
            <person name="Schmutz J."/>
            <person name="Brutnell T."/>
            <person name="Kellogg E."/>
        </authorList>
    </citation>
    <scope>NUCLEOTIDE SEQUENCE [LARGE SCALE GENOMIC DNA]</scope>
</reference>
<keyword evidence="4" id="KW-1185">Reference proteome</keyword>
<dbReference type="Gramene" id="TKW20953">
    <property type="protein sequence ID" value="TKW20953"/>
    <property type="gene ID" value="SEVIR_4G194400v2"/>
</dbReference>
<feature type="region of interest" description="Disordered" evidence="1">
    <location>
        <begin position="864"/>
        <end position="891"/>
    </location>
</feature>
<protein>
    <recommendedName>
        <fullName evidence="2">DUF7597 domain-containing protein</fullName>
    </recommendedName>
</protein>